<evidence type="ECO:0000256" key="1">
    <source>
        <dbReference type="ARBA" id="ARBA00022737"/>
    </source>
</evidence>
<dbReference type="Pfam" id="PF13041">
    <property type="entry name" value="PPR_2"/>
    <property type="match status" value="1"/>
</dbReference>
<evidence type="ECO:0000313" key="4">
    <source>
        <dbReference type="EMBL" id="ERN15890.1"/>
    </source>
</evidence>
<dbReference type="Gene3D" id="1.25.40.10">
    <property type="entry name" value="Tetratricopeptide repeat domain"/>
    <property type="match status" value="3"/>
</dbReference>
<dbReference type="InterPro" id="IPR002885">
    <property type="entry name" value="PPR_rpt"/>
</dbReference>
<feature type="repeat" description="PPR" evidence="2">
    <location>
        <begin position="107"/>
        <end position="141"/>
    </location>
</feature>
<feature type="repeat" description="PPR" evidence="2">
    <location>
        <begin position="52"/>
        <end position="86"/>
    </location>
</feature>
<sequence length="229" mass="25872">MSLILGRLFHAVSIKFVIGFSVFVGNIVIDMYVKWFCMEDAKKFLDVMPERSIVSWTSVVAGYTRDGDNLKGLELLTRMVREVHRPDQPVLRLNEAKRLFSLMPEKNVVSWTAMIVGYVCHGDAVDALDLFLKMRLIGIKGDEYTASAILRACSMAVALEPWKQGHGDILKGGLELDVLATNALIDMYGKCGDILSARDVFLEEKEPDLASWNAMICWIRPAWLWERSN</sequence>
<organism evidence="4 5">
    <name type="scientific">Amborella trichopoda</name>
    <dbReference type="NCBI Taxonomy" id="13333"/>
    <lineage>
        <taxon>Eukaryota</taxon>
        <taxon>Viridiplantae</taxon>
        <taxon>Streptophyta</taxon>
        <taxon>Embryophyta</taxon>
        <taxon>Tracheophyta</taxon>
        <taxon>Spermatophyta</taxon>
        <taxon>Magnoliopsida</taxon>
        <taxon>Amborellales</taxon>
        <taxon>Amborellaceae</taxon>
        <taxon>Amborella</taxon>
    </lineage>
</organism>
<evidence type="ECO:0000313" key="5">
    <source>
        <dbReference type="Proteomes" id="UP000017836"/>
    </source>
</evidence>
<keyword evidence="5" id="KW-1185">Reference proteome</keyword>
<dbReference type="NCBIfam" id="TIGR00756">
    <property type="entry name" value="PPR"/>
    <property type="match status" value="1"/>
</dbReference>
<keyword evidence="3" id="KW-0472">Membrane</keyword>
<evidence type="ECO:0008006" key="6">
    <source>
        <dbReference type="Google" id="ProtNLM"/>
    </source>
</evidence>
<dbReference type="GO" id="GO:0003723">
    <property type="term" value="F:RNA binding"/>
    <property type="evidence" value="ECO:0007669"/>
    <property type="project" value="InterPro"/>
</dbReference>
<dbReference type="PROSITE" id="PS51375">
    <property type="entry name" value="PPR"/>
    <property type="match status" value="2"/>
</dbReference>
<dbReference type="eggNOG" id="KOG4197">
    <property type="taxonomic scope" value="Eukaryota"/>
</dbReference>
<protein>
    <recommendedName>
        <fullName evidence="6">Pentacotripeptide-repeat region of PRORP domain-containing protein</fullName>
    </recommendedName>
</protein>
<feature type="transmembrane region" description="Helical" evidence="3">
    <location>
        <begin position="12"/>
        <end position="33"/>
    </location>
</feature>
<dbReference type="InterPro" id="IPR011990">
    <property type="entry name" value="TPR-like_helical_dom_sf"/>
</dbReference>
<dbReference type="HOGENOM" id="CLU_002706_0_0_1"/>
<dbReference type="Pfam" id="PF01535">
    <property type="entry name" value="PPR"/>
    <property type="match status" value="3"/>
</dbReference>
<accession>U5D0V7</accession>
<evidence type="ECO:0000256" key="3">
    <source>
        <dbReference type="SAM" id="Phobius"/>
    </source>
</evidence>
<dbReference type="EMBL" id="KI392495">
    <property type="protein sequence ID" value="ERN15890.1"/>
    <property type="molecule type" value="Genomic_DNA"/>
</dbReference>
<evidence type="ECO:0000256" key="2">
    <source>
        <dbReference type="PROSITE-ProRule" id="PRU00708"/>
    </source>
</evidence>
<dbReference type="PANTHER" id="PTHR47926">
    <property type="entry name" value="PENTATRICOPEPTIDE REPEAT-CONTAINING PROTEIN"/>
    <property type="match status" value="1"/>
</dbReference>
<dbReference type="GO" id="GO:0009451">
    <property type="term" value="P:RNA modification"/>
    <property type="evidence" value="ECO:0007669"/>
    <property type="project" value="InterPro"/>
</dbReference>
<gene>
    <name evidence="4" type="ORF">AMTR_s00039p00208930</name>
</gene>
<name>U5D0V7_AMBTC</name>
<keyword evidence="1" id="KW-0677">Repeat</keyword>
<proteinExistence type="predicted"/>
<dbReference type="Proteomes" id="UP000017836">
    <property type="component" value="Unassembled WGS sequence"/>
</dbReference>
<dbReference type="Gramene" id="ERN15890">
    <property type="protein sequence ID" value="ERN15890"/>
    <property type="gene ID" value="AMTR_s00039p00208930"/>
</dbReference>
<dbReference type="AlphaFoldDB" id="U5D0V7"/>
<dbReference type="InterPro" id="IPR046960">
    <property type="entry name" value="PPR_At4g14850-like_plant"/>
</dbReference>
<keyword evidence="3" id="KW-0812">Transmembrane</keyword>
<keyword evidence="3" id="KW-1133">Transmembrane helix</keyword>
<reference evidence="5" key="1">
    <citation type="journal article" date="2013" name="Science">
        <title>The Amborella genome and the evolution of flowering plants.</title>
        <authorList>
            <consortium name="Amborella Genome Project"/>
        </authorList>
    </citation>
    <scope>NUCLEOTIDE SEQUENCE [LARGE SCALE GENOMIC DNA]</scope>
</reference>